<sequence>MPNAVIPQPKASNFTYKTWRNDR</sequence>
<dbReference type="EMBL" id="GBRH01170942">
    <property type="protein sequence ID" value="JAE26954.1"/>
    <property type="molecule type" value="Transcribed_RNA"/>
</dbReference>
<reference evidence="1" key="1">
    <citation type="submission" date="2014-09" db="EMBL/GenBank/DDBJ databases">
        <authorList>
            <person name="Magalhaes I.L.F."/>
            <person name="Oliveira U."/>
            <person name="Santos F.R."/>
            <person name="Vidigal T.H.D.A."/>
            <person name="Brescovit A.D."/>
            <person name="Santos A.J."/>
        </authorList>
    </citation>
    <scope>NUCLEOTIDE SEQUENCE</scope>
    <source>
        <tissue evidence="1">Shoot tissue taken approximately 20 cm above the soil surface</tissue>
    </source>
</reference>
<name>A0A0A9GTU3_ARUDO</name>
<proteinExistence type="predicted"/>
<accession>A0A0A9GTU3</accession>
<evidence type="ECO:0000313" key="1">
    <source>
        <dbReference type="EMBL" id="JAE26954.1"/>
    </source>
</evidence>
<reference evidence="1" key="2">
    <citation type="journal article" date="2015" name="Data Brief">
        <title>Shoot transcriptome of the giant reed, Arundo donax.</title>
        <authorList>
            <person name="Barrero R.A."/>
            <person name="Guerrero F.D."/>
            <person name="Moolhuijzen P."/>
            <person name="Goolsby J.A."/>
            <person name="Tidwell J."/>
            <person name="Bellgard S.E."/>
            <person name="Bellgard M.I."/>
        </authorList>
    </citation>
    <scope>NUCLEOTIDE SEQUENCE</scope>
    <source>
        <tissue evidence="1">Shoot tissue taken approximately 20 cm above the soil surface</tissue>
    </source>
</reference>
<protein>
    <submittedName>
        <fullName evidence="1">Uncharacterized protein</fullName>
    </submittedName>
</protein>
<dbReference type="AlphaFoldDB" id="A0A0A9GTU3"/>
<organism evidence="1">
    <name type="scientific">Arundo donax</name>
    <name type="common">Giant reed</name>
    <name type="synonym">Donax arundinaceus</name>
    <dbReference type="NCBI Taxonomy" id="35708"/>
    <lineage>
        <taxon>Eukaryota</taxon>
        <taxon>Viridiplantae</taxon>
        <taxon>Streptophyta</taxon>
        <taxon>Embryophyta</taxon>
        <taxon>Tracheophyta</taxon>
        <taxon>Spermatophyta</taxon>
        <taxon>Magnoliopsida</taxon>
        <taxon>Liliopsida</taxon>
        <taxon>Poales</taxon>
        <taxon>Poaceae</taxon>
        <taxon>PACMAD clade</taxon>
        <taxon>Arundinoideae</taxon>
        <taxon>Arundineae</taxon>
        <taxon>Arundo</taxon>
    </lineage>
</organism>